<reference evidence="1 2" key="1">
    <citation type="journal article" date="2010" name="Proc. Natl. Acad. Sci. U.S.A.">
        <title>Enigmatic, ultrasmall, uncultivated Archaea.</title>
        <authorList>
            <person name="Baker B.J."/>
            <person name="Comolli L.R."/>
            <person name="Dick G.J."/>
            <person name="Hauser L.J."/>
            <person name="Hyatt D."/>
            <person name="Dill B.D."/>
            <person name="Land M.L."/>
            <person name="Verberkmoes N.C."/>
            <person name="Hettich R.L."/>
            <person name="Banfield J.F."/>
        </authorList>
    </citation>
    <scope>NUCLEOTIDE SEQUENCE [LARGE SCALE GENOMIC DNA]</scope>
</reference>
<dbReference type="Proteomes" id="UP000009376">
    <property type="component" value="Unassembled WGS sequence"/>
</dbReference>
<sequence length="51" mass="6139">MGLKEFETRSTRKIFRKLFYPSLDEFSKISKMYKSAKDLLNDLYQKRVSSN</sequence>
<evidence type="ECO:0000313" key="2">
    <source>
        <dbReference type="Proteomes" id="UP000009376"/>
    </source>
</evidence>
<gene>
    <name evidence="1" type="ORF">BJBARM5_1055</name>
</gene>
<name>D6GX31_PARA5</name>
<accession>D6GX31</accession>
<proteinExistence type="predicted"/>
<protein>
    <submittedName>
        <fullName evidence="1">Uncharacterized protein</fullName>
    </submittedName>
</protein>
<dbReference type="AlphaFoldDB" id="D6GX31"/>
<dbReference type="EMBL" id="GG745614">
    <property type="protein sequence ID" value="EFD92254.1"/>
    <property type="molecule type" value="Genomic_DNA"/>
</dbReference>
<evidence type="ECO:0000313" key="1">
    <source>
        <dbReference type="EMBL" id="EFD92254.1"/>
    </source>
</evidence>
<organism evidence="1 2">
    <name type="scientific">Candidatus Parvarchaeum acidophilus ARMAN-5</name>
    <dbReference type="NCBI Taxonomy" id="662762"/>
    <lineage>
        <taxon>Archaea</taxon>
        <taxon>Candidatus Parvarchaeota</taxon>
        <taxon>Candidatus Parvarchaeum</taxon>
    </lineage>
</organism>